<dbReference type="SMART" id="SM00825">
    <property type="entry name" value="PKS_KS"/>
    <property type="match status" value="1"/>
</dbReference>
<proteinExistence type="inferred from homology"/>
<sequence length="387" mass="40098">MLSLASKITYAECRTSECDSRDTLWKRMLFGDAIEASRIPGIGHDSDYRAYALACEAQGDQYLFESLLQEALGPIRNRIVAADEDVERNRPVVLLSTVMGSRPDHDRSDPISAAEGVRAALDSDTAAVATFLGGHVDVIGIGSGCAAGTTVIGLAQSLVSSGRADMVICLGAEVLSYEVLTLFLALGGLSDDDMVRPFDADRRGMMPGEGFGVVVVEPPEFAKAPLASIAGYGEACDGWNLVAPSPTATGLSIAITDALASASITVDDVGWICAHGTGTRANDALEASAYDRIFSARHDRVPVVSIKGTTGHCQGAAGVIETVVAVTSLREGVVPPNKTISTLESGIEELAHVQVPCSAVPLAGNNYVLSTSFGFGGSVAAVVIGAP</sequence>
<dbReference type="GO" id="GO:0006633">
    <property type="term" value="P:fatty acid biosynthetic process"/>
    <property type="evidence" value="ECO:0007669"/>
    <property type="project" value="UniProtKB-KW"/>
</dbReference>
<gene>
    <name evidence="7" type="primary">rauD</name>
</gene>
<feature type="domain" description="Ketosynthase family 3 (KS3)" evidence="6">
    <location>
        <begin position="1"/>
        <end position="386"/>
    </location>
</feature>
<dbReference type="PROSITE" id="PS52004">
    <property type="entry name" value="KS3_2"/>
    <property type="match status" value="1"/>
</dbReference>
<organism evidence="7">
    <name type="scientific">Rhodococcus erythropolis</name>
    <name type="common">Arthrobacter picolinophilus</name>
    <dbReference type="NCBI Taxonomy" id="1833"/>
    <lineage>
        <taxon>Bacteria</taxon>
        <taxon>Bacillati</taxon>
        <taxon>Actinomycetota</taxon>
        <taxon>Actinomycetes</taxon>
        <taxon>Mycobacteriales</taxon>
        <taxon>Nocardiaceae</taxon>
        <taxon>Rhodococcus</taxon>
        <taxon>Rhodococcus erythropolis group</taxon>
    </lineage>
</organism>
<name>S6ANZ6_RHOER</name>
<dbReference type="InterPro" id="IPR016039">
    <property type="entry name" value="Thiolase-like"/>
</dbReference>
<dbReference type="InterPro" id="IPR020841">
    <property type="entry name" value="PKS_Beta-ketoAc_synthase_dom"/>
</dbReference>
<dbReference type="PANTHER" id="PTHR11712">
    <property type="entry name" value="POLYKETIDE SYNTHASE-RELATED"/>
    <property type="match status" value="1"/>
</dbReference>
<accession>S6ANZ6</accession>
<dbReference type="PANTHER" id="PTHR11712:SF336">
    <property type="entry name" value="3-OXOACYL-[ACYL-CARRIER-PROTEIN] SYNTHASE, MITOCHONDRIAL"/>
    <property type="match status" value="1"/>
</dbReference>
<keyword evidence="3 5" id="KW-0808">Transferase</keyword>
<evidence type="ECO:0000256" key="1">
    <source>
        <dbReference type="ARBA" id="ARBA00004796"/>
    </source>
</evidence>
<keyword evidence="4" id="KW-0443">Lipid metabolism</keyword>
<evidence type="ECO:0000313" key="7">
    <source>
        <dbReference type="EMBL" id="BAN59738.1"/>
    </source>
</evidence>
<dbReference type="BioCyc" id="MetaCyc:MONOMER-18331"/>
<reference evidence="7" key="1">
    <citation type="journal article" date="2013" name="ChemBioChem">
        <title>Cloning and Heterologous Expression of the Aurachin RE Biosynthesis Gene Cluster Afford a New Cytochrome P450 for Quinoline N-Hydroxylation.</title>
        <authorList>
            <person name="Kitagawa W."/>
            <person name="Ozaki T."/>
            <person name="Nishioka T."/>
            <person name="Yasutake Y."/>
            <person name="Hata M."/>
            <person name="Nishiyama M."/>
            <person name="Kuzuyama T."/>
            <person name="Tamura T."/>
        </authorList>
    </citation>
    <scope>NUCLEOTIDE SEQUENCE</scope>
    <source>
        <strain evidence="7">JCM 6824</strain>
    </source>
</reference>
<evidence type="ECO:0000256" key="3">
    <source>
        <dbReference type="ARBA" id="ARBA00022679"/>
    </source>
</evidence>
<evidence type="ECO:0000256" key="4">
    <source>
        <dbReference type="ARBA" id="ARBA00023160"/>
    </source>
</evidence>
<comment type="similarity">
    <text evidence="2 5">Belongs to the thiolase-like superfamily. Beta-ketoacyl-ACP synthases family.</text>
</comment>
<comment type="pathway">
    <text evidence="1">Lipid metabolism; mycolic acid biosynthesis.</text>
</comment>
<dbReference type="Pfam" id="PF02801">
    <property type="entry name" value="Ketoacyl-synt_C"/>
    <property type="match status" value="1"/>
</dbReference>
<dbReference type="GO" id="GO:0004315">
    <property type="term" value="F:3-oxoacyl-[acyl-carrier-protein] synthase activity"/>
    <property type="evidence" value="ECO:0007669"/>
    <property type="project" value="TreeGrafter"/>
</dbReference>
<keyword evidence="4" id="KW-0444">Lipid biosynthesis</keyword>
<evidence type="ECO:0000259" key="6">
    <source>
        <dbReference type="PROSITE" id="PS52004"/>
    </source>
</evidence>
<dbReference type="InterPro" id="IPR000794">
    <property type="entry name" value="Beta-ketoacyl_synthase"/>
</dbReference>
<dbReference type="Gene3D" id="3.40.47.10">
    <property type="match status" value="1"/>
</dbReference>
<evidence type="ECO:0000256" key="5">
    <source>
        <dbReference type="RuleBase" id="RU003694"/>
    </source>
</evidence>
<dbReference type="SUPFAM" id="SSF53901">
    <property type="entry name" value="Thiolase-like"/>
    <property type="match status" value="2"/>
</dbReference>
<keyword evidence="4" id="KW-0275">Fatty acid biosynthesis</keyword>
<protein>
    <submittedName>
        <fullName evidence="7">Beta-ketoacyl-ACP synthase II</fullName>
    </submittedName>
</protein>
<dbReference type="InterPro" id="IPR014031">
    <property type="entry name" value="Ketoacyl_synth_C"/>
</dbReference>
<dbReference type="InterPro" id="IPR014030">
    <property type="entry name" value="Ketoacyl_synth_N"/>
</dbReference>
<dbReference type="Pfam" id="PF00109">
    <property type="entry name" value="ketoacyl-synt"/>
    <property type="match status" value="1"/>
</dbReference>
<evidence type="ECO:0000256" key="2">
    <source>
        <dbReference type="ARBA" id="ARBA00008467"/>
    </source>
</evidence>
<dbReference type="UniPathway" id="UPA00915"/>
<dbReference type="EMBL" id="AB694012">
    <property type="protein sequence ID" value="BAN59738.1"/>
    <property type="molecule type" value="Genomic_DNA"/>
</dbReference>
<dbReference type="AlphaFoldDB" id="S6ANZ6"/>
<keyword evidence="4" id="KW-0276">Fatty acid metabolism</keyword>